<name>V6LU60_9EUKA</name>
<reference evidence="3" key="2">
    <citation type="submission" date="2020-12" db="EMBL/GenBank/DDBJ databases">
        <title>New Spironucleus salmonicida genome in near-complete chromosomes.</title>
        <authorList>
            <person name="Xu F."/>
            <person name="Kurt Z."/>
            <person name="Jimenez-Gonzalez A."/>
            <person name="Astvaldsson A."/>
            <person name="Andersson J.O."/>
            <person name="Svard S.G."/>
        </authorList>
    </citation>
    <scope>NUCLEOTIDE SEQUENCE</scope>
    <source>
        <strain evidence="3">ATCC 50377</strain>
    </source>
</reference>
<evidence type="ECO:0000256" key="1">
    <source>
        <dbReference type="SAM" id="Phobius"/>
    </source>
</evidence>
<dbReference type="VEuPathDB" id="GiardiaDB:SS50377_26349"/>
<protein>
    <submittedName>
        <fullName evidence="2">Uncharacterized protein</fullName>
    </submittedName>
</protein>
<proteinExistence type="predicted"/>
<dbReference type="AlphaFoldDB" id="V6LU60"/>
<sequence>METINQEKPPNPYISKRYQIPDEPILVQQILETPANNLANTQYHKILNKESPSRSKTIITLSSPRLIKIFNKQILLTFDIPIPTIILALITVLLLILQIVLVMLAERHRPSFSLFQVKNMIVKNQFIVSKTIQKSDILVIPPMTSIGSRAVPSIVAKNISSNNIQVQVLNRNQALTNVLATTASIIYSNRLNVDNLIAKTAFLKGQNTNINSIHFSNSHLMDFKNDFNFTGNENLKELVCDNLVVQNCQINALKGNGKINSLRIPEIQVQSLNAENLTVSKFALESLNLASIIVTQSAEFNTIDISTLKNLTVDLLTVNGNMELGQNVYNNNKFEISGQHIDFTGNINVSSIVTDDLNVNAVTTSKFNVNQSVVETLFADVKVVADSLNAANCDIQTMKIENQDLSNINFIQVKNLNLVNTTAVQAGDTISYKTLNLR</sequence>
<evidence type="ECO:0000313" key="3">
    <source>
        <dbReference type="EMBL" id="KAH0572140.1"/>
    </source>
</evidence>
<organism evidence="2">
    <name type="scientific">Spironucleus salmonicida</name>
    <dbReference type="NCBI Taxonomy" id="348837"/>
    <lineage>
        <taxon>Eukaryota</taxon>
        <taxon>Metamonada</taxon>
        <taxon>Diplomonadida</taxon>
        <taxon>Hexamitidae</taxon>
        <taxon>Hexamitinae</taxon>
        <taxon>Spironucleus</taxon>
    </lineage>
</organism>
<dbReference type="EMBL" id="AUWU02000006">
    <property type="protein sequence ID" value="KAH0572140.1"/>
    <property type="molecule type" value="Genomic_DNA"/>
</dbReference>
<dbReference type="Proteomes" id="UP000018208">
    <property type="component" value="Unassembled WGS sequence"/>
</dbReference>
<evidence type="ECO:0000313" key="4">
    <source>
        <dbReference type="Proteomes" id="UP000018208"/>
    </source>
</evidence>
<feature type="transmembrane region" description="Helical" evidence="1">
    <location>
        <begin position="80"/>
        <end position="105"/>
    </location>
</feature>
<accession>V6LU60</accession>
<evidence type="ECO:0000313" key="2">
    <source>
        <dbReference type="EMBL" id="EST47783.1"/>
    </source>
</evidence>
<keyword evidence="1" id="KW-0472">Membrane</keyword>
<gene>
    <name evidence="2" type="ORF">SS50377_12183</name>
    <name evidence="3" type="ORF">SS50377_26349</name>
</gene>
<dbReference type="EMBL" id="KI546035">
    <property type="protein sequence ID" value="EST47783.1"/>
    <property type="molecule type" value="Genomic_DNA"/>
</dbReference>
<keyword evidence="4" id="KW-1185">Reference proteome</keyword>
<keyword evidence="1" id="KW-0812">Transmembrane</keyword>
<keyword evidence="1" id="KW-1133">Transmembrane helix</keyword>
<reference evidence="2 3" key="1">
    <citation type="journal article" date="2014" name="PLoS Genet.">
        <title>The Genome of Spironucleus salmonicida Highlights a Fish Pathogen Adapted to Fluctuating Environments.</title>
        <authorList>
            <person name="Xu F."/>
            <person name="Jerlstrom-Hultqvist J."/>
            <person name="Einarsson E."/>
            <person name="Astvaldsson A."/>
            <person name="Svard S.G."/>
            <person name="Andersson J.O."/>
        </authorList>
    </citation>
    <scope>NUCLEOTIDE SEQUENCE</scope>
    <source>
        <strain evidence="3">ATCC 50377</strain>
    </source>
</reference>